<proteinExistence type="predicted"/>
<dbReference type="SUPFAM" id="SSF56112">
    <property type="entry name" value="Protein kinase-like (PK-like)"/>
    <property type="match status" value="1"/>
</dbReference>
<evidence type="ECO:0000256" key="1">
    <source>
        <dbReference type="SAM" id="MobiDB-lite"/>
    </source>
</evidence>
<reference evidence="3 4" key="1">
    <citation type="submission" date="2019-12" db="EMBL/GenBank/DDBJ databases">
        <title>Draft genome sequence of the ascomycete Xylaria multiplex DSM 110363.</title>
        <authorList>
            <person name="Buettner E."/>
            <person name="Kellner H."/>
        </authorList>
    </citation>
    <scope>NUCLEOTIDE SEQUENCE [LARGE SCALE GENOMIC DNA]</scope>
    <source>
        <strain evidence="3 4">DSM 110363</strain>
    </source>
</reference>
<evidence type="ECO:0000313" key="3">
    <source>
        <dbReference type="EMBL" id="KAF2971929.1"/>
    </source>
</evidence>
<protein>
    <recommendedName>
        <fullName evidence="2">Aminoglycoside phosphotransferase domain-containing protein</fullName>
    </recommendedName>
</protein>
<feature type="region of interest" description="Disordered" evidence="1">
    <location>
        <begin position="308"/>
        <end position="332"/>
    </location>
</feature>
<comment type="caution">
    <text evidence="3">The sequence shown here is derived from an EMBL/GenBank/DDBJ whole genome shotgun (WGS) entry which is preliminary data.</text>
</comment>
<dbReference type="Pfam" id="PF01636">
    <property type="entry name" value="APH"/>
    <property type="match status" value="1"/>
</dbReference>
<organism evidence="3 4">
    <name type="scientific">Xylaria multiplex</name>
    <dbReference type="NCBI Taxonomy" id="323545"/>
    <lineage>
        <taxon>Eukaryota</taxon>
        <taxon>Fungi</taxon>
        <taxon>Dikarya</taxon>
        <taxon>Ascomycota</taxon>
        <taxon>Pezizomycotina</taxon>
        <taxon>Sordariomycetes</taxon>
        <taxon>Xylariomycetidae</taxon>
        <taxon>Xylariales</taxon>
        <taxon>Xylariaceae</taxon>
        <taxon>Xylaria</taxon>
    </lineage>
</organism>
<dbReference type="Gene3D" id="3.90.1200.10">
    <property type="match status" value="1"/>
</dbReference>
<dbReference type="AlphaFoldDB" id="A0A7C8ITI5"/>
<dbReference type="OrthoDB" id="2906425at2759"/>
<dbReference type="PANTHER" id="PTHR21310">
    <property type="entry name" value="AMINOGLYCOSIDE PHOSPHOTRANSFERASE-RELATED-RELATED"/>
    <property type="match status" value="1"/>
</dbReference>
<keyword evidence="4" id="KW-1185">Reference proteome</keyword>
<feature type="compositionally biased region" description="Basic and acidic residues" evidence="1">
    <location>
        <begin position="315"/>
        <end position="328"/>
    </location>
</feature>
<dbReference type="Proteomes" id="UP000481858">
    <property type="component" value="Unassembled WGS sequence"/>
</dbReference>
<dbReference type="InterPro" id="IPR011009">
    <property type="entry name" value="Kinase-like_dom_sf"/>
</dbReference>
<dbReference type="InterPro" id="IPR051678">
    <property type="entry name" value="AGP_Transferase"/>
</dbReference>
<evidence type="ECO:0000259" key="2">
    <source>
        <dbReference type="Pfam" id="PF01636"/>
    </source>
</evidence>
<dbReference type="PANTHER" id="PTHR21310:SF56">
    <property type="entry name" value="AMINOGLYCOSIDE PHOSPHOTRANSFERASE DOMAIN-CONTAINING PROTEIN"/>
    <property type="match status" value="1"/>
</dbReference>
<feature type="domain" description="Aminoglycoside phosphotransferase" evidence="2">
    <location>
        <begin position="23"/>
        <end position="222"/>
    </location>
</feature>
<accession>A0A7C8ITI5</accession>
<sequence length="494" mass="56167">MDRLDIFLEEVASVLGTEICSCARLQEGRSHQVYKISTEGGKSYSLRIPKTETATLIAKRGTALLTALKNGQPRLPVPLVIYESERFSILQFLEGEPLQSWNNVNLSTNRRKTLLAGFGKFLFRVWTAAVGPSVPTSVGCTYRTWLVEEVDKGLRRSLGNSAGWGDPIHFLHRRTMIRHIVPDHGNTMTALKHGDLNAWNVLVDKAGFTGVIDWDTAQLVPLAAAVQHPLFIADIPGWQNDDVPPEMIFDDDRTELERIIDRLAMSSPAPAAKQIPNLLRTSRERQFFEMSLRNKRINAEYTRIKLASSPINKRRREEEQRRHEDAEKSQPQALRQYLEACHSLSLAIQVVTDQSLTTQGDTTDPTGRLYPRRILPWHNYLTQQEDIWNLLSVDQPFYSDPVFPSRHQLDYVASLIRPITSETGLRHFERNTVENAVQKLVDEAYNDKQLRIRLGIQGSVTFESHTNNGSADQFCIYRRSNSQNVPALAIKYRG</sequence>
<dbReference type="InParanoid" id="A0A7C8ITI5"/>
<name>A0A7C8ITI5_9PEZI</name>
<gene>
    <name evidence="3" type="ORF">GQX73_g1640</name>
</gene>
<dbReference type="InterPro" id="IPR002575">
    <property type="entry name" value="Aminoglycoside_PTrfase"/>
</dbReference>
<dbReference type="EMBL" id="WUBL01000010">
    <property type="protein sequence ID" value="KAF2971929.1"/>
    <property type="molecule type" value="Genomic_DNA"/>
</dbReference>
<evidence type="ECO:0000313" key="4">
    <source>
        <dbReference type="Proteomes" id="UP000481858"/>
    </source>
</evidence>